<feature type="active site" evidence="8">
    <location>
        <position position="352"/>
    </location>
</feature>
<comment type="similarity">
    <text evidence="3 8">Belongs to the peptidase M17 family.</text>
</comment>
<feature type="binding site" evidence="8">
    <location>
        <position position="271"/>
    </location>
    <ligand>
        <name>Mn(2+)</name>
        <dbReference type="ChEBI" id="CHEBI:29035"/>
        <label>1</label>
    </ligand>
</feature>
<dbReference type="AlphaFoldDB" id="A0A1L7D259"/>
<evidence type="ECO:0000256" key="6">
    <source>
        <dbReference type="ARBA" id="ARBA00022801"/>
    </source>
</evidence>
<dbReference type="KEGG" id="cpho:CPHO_04055"/>
<evidence type="ECO:0000256" key="8">
    <source>
        <dbReference type="HAMAP-Rule" id="MF_00181"/>
    </source>
</evidence>
<evidence type="ECO:0000256" key="4">
    <source>
        <dbReference type="ARBA" id="ARBA00022438"/>
    </source>
</evidence>
<dbReference type="InterPro" id="IPR008283">
    <property type="entry name" value="Peptidase_M17_N"/>
</dbReference>
<feature type="binding site" evidence="8">
    <location>
        <position position="271"/>
    </location>
    <ligand>
        <name>Mn(2+)</name>
        <dbReference type="ChEBI" id="CHEBI:29035"/>
        <label>2</label>
    </ligand>
</feature>
<dbReference type="PANTHER" id="PTHR11963">
    <property type="entry name" value="LEUCINE AMINOPEPTIDASE-RELATED"/>
    <property type="match status" value="1"/>
</dbReference>
<dbReference type="EMBL" id="CP009249">
    <property type="protein sequence ID" value="APT92198.1"/>
    <property type="molecule type" value="Genomic_DNA"/>
</dbReference>
<evidence type="ECO:0000313" key="10">
    <source>
        <dbReference type="EMBL" id="APT92198.1"/>
    </source>
</evidence>
<dbReference type="InterPro" id="IPR023042">
    <property type="entry name" value="Peptidase_M17_leu_NH2_pept"/>
</dbReference>
<dbReference type="GO" id="GO:0006508">
    <property type="term" value="P:proteolysis"/>
    <property type="evidence" value="ECO:0007669"/>
    <property type="project" value="UniProtKB-KW"/>
</dbReference>
<keyword evidence="5 8" id="KW-0645">Protease</keyword>
<dbReference type="RefSeq" id="WP_075733434.1">
    <property type="nucleotide sequence ID" value="NZ_CP009249.1"/>
</dbReference>
<gene>
    <name evidence="8" type="primary">pepA</name>
    <name evidence="10" type="ORF">CPHO_04055</name>
</gene>
<evidence type="ECO:0000313" key="11">
    <source>
        <dbReference type="Proteomes" id="UP000185491"/>
    </source>
</evidence>
<dbReference type="Pfam" id="PF00883">
    <property type="entry name" value="Peptidase_M17"/>
    <property type="match status" value="1"/>
</dbReference>
<evidence type="ECO:0000256" key="2">
    <source>
        <dbReference type="ARBA" id="ARBA00000967"/>
    </source>
</evidence>
<dbReference type="InterPro" id="IPR011356">
    <property type="entry name" value="Leucine_aapep/pepB"/>
</dbReference>
<accession>A0A1L7D259</accession>
<dbReference type="InterPro" id="IPR000819">
    <property type="entry name" value="Peptidase_M17_C"/>
</dbReference>
<dbReference type="STRING" id="161895.CPHO_04055"/>
<feature type="binding site" evidence="8">
    <location>
        <position position="350"/>
    </location>
    <ligand>
        <name>Mn(2+)</name>
        <dbReference type="ChEBI" id="CHEBI:29035"/>
        <label>1</label>
    </ligand>
</feature>
<protein>
    <recommendedName>
        <fullName evidence="8">Probable cytosol aminopeptidase</fullName>
        <ecNumber evidence="8">3.4.11.1</ecNumber>
    </recommendedName>
    <alternativeName>
        <fullName evidence="8">Leucine aminopeptidase</fullName>
        <shortName evidence="8">LAP</shortName>
        <ecNumber evidence="8">3.4.11.10</ecNumber>
    </alternativeName>
    <alternativeName>
        <fullName evidence="8">Leucyl aminopeptidase</fullName>
    </alternativeName>
</protein>
<keyword evidence="8" id="KW-0963">Cytoplasm</keyword>
<keyword evidence="8" id="KW-0479">Metal-binding</keyword>
<dbReference type="GO" id="GO:0005737">
    <property type="term" value="C:cytoplasm"/>
    <property type="evidence" value="ECO:0007669"/>
    <property type="project" value="UniProtKB-SubCell"/>
</dbReference>
<dbReference type="PROSITE" id="PS00631">
    <property type="entry name" value="CYTOSOL_AP"/>
    <property type="match status" value="1"/>
</dbReference>
<dbReference type="CDD" id="cd00433">
    <property type="entry name" value="Peptidase_M17"/>
    <property type="match status" value="1"/>
</dbReference>
<keyword evidence="4 8" id="KW-0031">Aminopeptidase</keyword>
<feature type="binding site" evidence="8">
    <location>
        <position position="289"/>
    </location>
    <ligand>
        <name>Mn(2+)</name>
        <dbReference type="ChEBI" id="CHEBI:29035"/>
        <label>2</label>
    </ligand>
</feature>
<dbReference type="EC" id="3.4.11.10" evidence="8"/>
<reference evidence="10 11" key="1">
    <citation type="submission" date="2014-08" db="EMBL/GenBank/DDBJ databases">
        <title>Complete genome sequence of Corynebacterium phocae M408/89/1(T)(=DSM 44612(T)), isolated from the common seal (Phoca vitulina).</title>
        <authorList>
            <person name="Ruckert C."/>
            <person name="Albersmeier A."/>
            <person name="Winkler A."/>
            <person name="Kalinowski J."/>
        </authorList>
    </citation>
    <scope>NUCLEOTIDE SEQUENCE [LARGE SCALE GENOMIC DNA]</scope>
    <source>
        <strain evidence="10 11">M408/89/1</strain>
    </source>
</reference>
<keyword evidence="8" id="KW-0464">Manganese</keyword>
<dbReference type="SUPFAM" id="SSF52949">
    <property type="entry name" value="Macro domain-like"/>
    <property type="match status" value="1"/>
</dbReference>
<feature type="domain" description="Cytosol aminopeptidase" evidence="9">
    <location>
        <begin position="346"/>
        <end position="353"/>
    </location>
</feature>
<dbReference type="PANTHER" id="PTHR11963:SF23">
    <property type="entry name" value="CYTOSOL AMINOPEPTIDASE"/>
    <property type="match status" value="1"/>
</dbReference>
<feature type="binding site" evidence="8">
    <location>
        <position position="348"/>
    </location>
    <ligand>
        <name>Mn(2+)</name>
        <dbReference type="ChEBI" id="CHEBI:29035"/>
        <label>1</label>
    </ligand>
</feature>
<dbReference type="HAMAP" id="MF_00181">
    <property type="entry name" value="Cytosol_peptidase_M17"/>
    <property type="match status" value="1"/>
</dbReference>
<comment type="subcellular location">
    <subcellularLocation>
        <location evidence="8">Cytoplasm</location>
    </subcellularLocation>
</comment>
<feature type="active site" evidence="8">
    <location>
        <position position="278"/>
    </location>
</feature>
<feature type="binding site" evidence="8">
    <location>
        <position position="266"/>
    </location>
    <ligand>
        <name>Mn(2+)</name>
        <dbReference type="ChEBI" id="CHEBI:29035"/>
        <label>2</label>
    </ligand>
</feature>
<keyword evidence="6 8" id="KW-0378">Hydrolase</keyword>
<feature type="binding site" evidence="8">
    <location>
        <position position="350"/>
    </location>
    <ligand>
        <name>Mn(2+)</name>
        <dbReference type="ChEBI" id="CHEBI:29035"/>
        <label>2</label>
    </ligand>
</feature>
<evidence type="ECO:0000256" key="1">
    <source>
        <dbReference type="ARBA" id="ARBA00000135"/>
    </source>
</evidence>
<evidence type="ECO:0000259" key="9">
    <source>
        <dbReference type="PROSITE" id="PS00631"/>
    </source>
</evidence>
<evidence type="ECO:0000256" key="3">
    <source>
        <dbReference type="ARBA" id="ARBA00009528"/>
    </source>
</evidence>
<comment type="cofactor">
    <cofactor evidence="8">
        <name>Mn(2+)</name>
        <dbReference type="ChEBI" id="CHEBI:29035"/>
    </cofactor>
    <text evidence="8">Binds 2 manganese ions per subunit.</text>
</comment>
<sequence>MAKTEKAGPILGLAPKLKSAVKAPEKAETYLIPVLKGTDGLELPSTNLVGGKQLREVFDTLSALGATGKSGEVTRVPAPAKSPAHVIVAVGLGDPEEISAETVRRAAGSAARALSGAGHVATTLGDFGLTAAVEGIMLGGYVHRGNKTDKLKSQDKPANFTFLIGSTDEDKAAFNTGVINAEGTILARDLVNTPANFLYPESYANFIAKHAKGTDVKVDILDEKELEKQGFGGIMSVGKASQRPPRLVRLTYKSGKKAKNVALVGKGITFDTGGISLKPGAGMWDMISDMGGSAAVAGATFAAAKLGLDVNITTYLPLAENMPDGGATRPGDVVTHYGGITSEVLNTDAEGRMVLGDAMALASEAKPDYLIETATLTGAQLVALGKRTAGVMGSEDFRDRVAKLGREVGENAWAMPLLEEHEESIKSPVADIRNIDGNREGGMEYAGTYLSKFVGEGIEWVHIDVAGPAWNGGSPYGYNVKRATGAPVRTILATLADIAAESGKERK</sequence>
<dbReference type="Pfam" id="PF02789">
    <property type="entry name" value="Peptidase_M17_N"/>
    <property type="match status" value="1"/>
</dbReference>
<dbReference type="GO" id="GO:0030145">
    <property type="term" value="F:manganese ion binding"/>
    <property type="evidence" value="ECO:0007669"/>
    <property type="project" value="UniProtKB-UniRule"/>
</dbReference>
<dbReference type="InterPro" id="IPR043472">
    <property type="entry name" value="Macro_dom-like"/>
</dbReference>
<name>A0A1L7D259_9CORY</name>
<evidence type="ECO:0000256" key="7">
    <source>
        <dbReference type="ARBA" id="ARBA00049972"/>
    </source>
</evidence>
<dbReference type="Gene3D" id="3.40.220.10">
    <property type="entry name" value="Leucine Aminopeptidase, subunit E, domain 1"/>
    <property type="match status" value="1"/>
</dbReference>
<evidence type="ECO:0000256" key="5">
    <source>
        <dbReference type="ARBA" id="ARBA00022670"/>
    </source>
</evidence>
<dbReference type="NCBIfam" id="NF002073">
    <property type="entry name" value="PRK00913.1-2"/>
    <property type="match status" value="1"/>
</dbReference>
<organism evidence="10 11">
    <name type="scientific">Corynebacterium phocae</name>
    <dbReference type="NCBI Taxonomy" id="161895"/>
    <lineage>
        <taxon>Bacteria</taxon>
        <taxon>Bacillati</taxon>
        <taxon>Actinomycetota</taxon>
        <taxon>Actinomycetes</taxon>
        <taxon>Mycobacteriales</taxon>
        <taxon>Corynebacteriaceae</taxon>
        <taxon>Corynebacterium</taxon>
    </lineage>
</organism>
<dbReference type="Gene3D" id="3.40.630.10">
    <property type="entry name" value="Zn peptidases"/>
    <property type="match status" value="1"/>
</dbReference>
<dbReference type="GO" id="GO:0070006">
    <property type="term" value="F:metalloaminopeptidase activity"/>
    <property type="evidence" value="ECO:0007669"/>
    <property type="project" value="InterPro"/>
</dbReference>
<comment type="catalytic activity">
    <reaction evidence="2 8">
        <text>Release of an N-terminal amino acid, preferentially leucine, but not glutamic or aspartic acids.</text>
        <dbReference type="EC" id="3.4.11.10"/>
    </reaction>
</comment>
<dbReference type="SUPFAM" id="SSF53187">
    <property type="entry name" value="Zn-dependent exopeptidases"/>
    <property type="match status" value="1"/>
</dbReference>
<dbReference type="Proteomes" id="UP000185491">
    <property type="component" value="Chromosome"/>
</dbReference>
<keyword evidence="11" id="KW-1185">Reference proteome</keyword>
<dbReference type="PRINTS" id="PR00481">
    <property type="entry name" value="LAMNOPPTDASE"/>
</dbReference>
<comment type="function">
    <text evidence="7 8">Presumably involved in the processing and regular turnover of intracellular proteins. Catalyzes the removal of unsubstituted N-terminal amino acids from various peptides.</text>
</comment>
<comment type="catalytic activity">
    <reaction evidence="1 8">
        <text>Release of an N-terminal amino acid, Xaa-|-Yaa-, in which Xaa is preferably Leu, but may be other amino acids including Pro although not Arg or Lys, and Yaa may be Pro. Amino acid amides and methyl esters are also readily hydrolyzed, but rates on arylamides are exceedingly low.</text>
        <dbReference type="EC" id="3.4.11.1"/>
    </reaction>
</comment>
<proteinExistence type="inferred from homology"/>
<dbReference type="EC" id="3.4.11.1" evidence="8"/>